<protein>
    <submittedName>
        <fullName evidence="1">Uncharacterized protein</fullName>
    </submittedName>
</protein>
<dbReference type="OrthoDB" id="6884104at2"/>
<sequence>MNCVQLLPHYDCRALRDGVFFIESPYTLGFDGEQLGAYVQTMPDGNALITDDGQILTAALSHGIKLRPKLLQRLTDSVRSMGIEMGSEGDFLAHCSASALRDRLPAFFEGCLSVGHALKDAYPVPPSGFEDRLGDVLERRYAKRVQRRFSVVGASGHQYQFPFALDAGSPGQRLIHTVSGNTHSLRWSAVTQALGALVDVSRLTPSASMFVVIEGGPQDTIDQAKAALVEQANVIVYHDERSLDALGT</sequence>
<dbReference type="Proteomes" id="UP000198654">
    <property type="component" value="Unassembled WGS sequence"/>
</dbReference>
<name>A0A1G9MW85_9GAMM</name>
<accession>A0A1G9MW85</accession>
<dbReference type="RefSeq" id="WP_089729136.1">
    <property type="nucleotide sequence ID" value="NZ_FNGI01000007.1"/>
</dbReference>
<gene>
    <name evidence="1" type="ORF">SAMN05661010_02548</name>
</gene>
<organism evidence="1 2">
    <name type="scientific">Modicisalibacter muralis</name>
    <dbReference type="NCBI Taxonomy" id="119000"/>
    <lineage>
        <taxon>Bacteria</taxon>
        <taxon>Pseudomonadati</taxon>
        <taxon>Pseudomonadota</taxon>
        <taxon>Gammaproteobacteria</taxon>
        <taxon>Oceanospirillales</taxon>
        <taxon>Halomonadaceae</taxon>
        <taxon>Modicisalibacter</taxon>
    </lineage>
</organism>
<dbReference type="STRING" id="119000.SAMN05661010_02548"/>
<evidence type="ECO:0000313" key="1">
    <source>
        <dbReference type="EMBL" id="SDL78556.1"/>
    </source>
</evidence>
<proteinExistence type="predicted"/>
<evidence type="ECO:0000313" key="2">
    <source>
        <dbReference type="Proteomes" id="UP000198654"/>
    </source>
</evidence>
<reference evidence="1 2" key="1">
    <citation type="submission" date="2016-10" db="EMBL/GenBank/DDBJ databases">
        <authorList>
            <person name="de Groot N.N."/>
        </authorList>
    </citation>
    <scope>NUCLEOTIDE SEQUENCE [LARGE SCALE GENOMIC DNA]</scope>
    <source>
        <strain evidence="1 2">DSM 14789</strain>
    </source>
</reference>
<dbReference type="AlphaFoldDB" id="A0A1G9MW85"/>
<dbReference type="EMBL" id="FNGI01000007">
    <property type="protein sequence ID" value="SDL78556.1"/>
    <property type="molecule type" value="Genomic_DNA"/>
</dbReference>
<keyword evidence="2" id="KW-1185">Reference proteome</keyword>